<dbReference type="InterPro" id="IPR008638">
    <property type="entry name" value="FhaB/CdiA-like_TPS"/>
</dbReference>
<dbReference type="Gene3D" id="2.160.20.10">
    <property type="entry name" value="Single-stranded right-handed beta-helix, Pectin lyase-like"/>
    <property type="match status" value="1"/>
</dbReference>
<sequence>MADPNAPGRQRPTVLSAGNGVALVNIQTPSAAGVSRNSYRQFDVGAPGAILNNSRGEAQTQLGGWVGGNPWLATGGARIILNEVNSSDPSRLKGPIEVAGQRAEVVIANPSGIQVDGAAFLNASGVTLTTGTPVFNGGALDAYLVQRGQVSVEGAGLDTRDADATAILARATQLNAALWAQRLKLVSGANTVDAASQLPTGAAPPTGDAPAFALDVAAVGGMYAGQIQLIGTEAGLGVNNQGVISAEGGPLQLRADGWLVNAGRLQSEGELQVQAKGVDNAAGAVIVGERVGLSAEAVTNGEGAVIAARGDLSIQARESISNRRGGLILSGADMALAADRIENRSARIEALGELDVKARVLINANE</sequence>
<reference evidence="2 3" key="1">
    <citation type="submission" date="2018-08" db="EMBL/GenBank/DDBJ databases">
        <title>Hydrogenophaga sp. LA-38 isolated from sludge.</title>
        <authorList>
            <person name="Im W.-T."/>
        </authorList>
    </citation>
    <scope>NUCLEOTIDE SEQUENCE [LARGE SCALE GENOMIC DNA]</scope>
    <source>
        <strain evidence="2 3">LA-38</strain>
    </source>
</reference>
<feature type="domain" description="Filamentous haemagglutinin FhaB/tRNA nuclease CdiA-like TPS" evidence="1">
    <location>
        <begin position="18"/>
        <end position="138"/>
    </location>
</feature>
<dbReference type="Pfam" id="PF05860">
    <property type="entry name" value="TPS"/>
    <property type="match status" value="1"/>
</dbReference>
<comment type="caution">
    <text evidence="2">The sequence shown here is derived from an EMBL/GenBank/DDBJ whole genome shotgun (WGS) entry which is preliminary data.</text>
</comment>
<dbReference type="InterPro" id="IPR011050">
    <property type="entry name" value="Pectin_lyase_fold/virulence"/>
</dbReference>
<accession>A0A372EDJ3</accession>
<dbReference type="AlphaFoldDB" id="A0A372EDJ3"/>
<dbReference type="InterPro" id="IPR012334">
    <property type="entry name" value="Pectin_lyas_fold"/>
</dbReference>
<dbReference type="SUPFAM" id="SSF51126">
    <property type="entry name" value="Pectin lyase-like"/>
    <property type="match status" value="1"/>
</dbReference>
<evidence type="ECO:0000313" key="2">
    <source>
        <dbReference type="EMBL" id="RFP75476.1"/>
    </source>
</evidence>
<keyword evidence="3" id="KW-1185">Reference proteome</keyword>
<proteinExistence type="predicted"/>
<dbReference type="InterPro" id="IPR010069">
    <property type="entry name" value="CdiA_FHA1_rpt"/>
</dbReference>
<feature type="non-terminal residue" evidence="2">
    <location>
        <position position="366"/>
    </location>
</feature>
<dbReference type="EMBL" id="QVLS01000035">
    <property type="protein sequence ID" value="RFP75476.1"/>
    <property type="molecule type" value="Genomic_DNA"/>
</dbReference>
<name>A0A372EDJ3_9BURK</name>
<dbReference type="Proteomes" id="UP000261931">
    <property type="component" value="Unassembled WGS sequence"/>
</dbReference>
<evidence type="ECO:0000259" key="1">
    <source>
        <dbReference type="SMART" id="SM00912"/>
    </source>
</evidence>
<evidence type="ECO:0000313" key="3">
    <source>
        <dbReference type="Proteomes" id="UP000261931"/>
    </source>
</evidence>
<organism evidence="2 3">
    <name type="scientific">Hydrogenophaga borbori</name>
    <dbReference type="NCBI Taxonomy" id="2294117"/>
    <lineage>
        <taxon>Bacteria</taxon>
        <taxon>Pseudomonadati</taxon>
        <taxon>Pseudomonadota</taxon>
        <taxon>Betaproteobacteria</taxon>
        <taxon>Burkholderiales</taxon>
        <taxon>Comamonadaceae</taxon>
        <taxon>Hydrogenophaga</taxon>
    </lineage>
</organism>
<dbReference type="Pfam" id="PF05594">
    <property type="entry name" value="Fil_haemagg"/>
    <property type="match status" value="1"/>
</dbReference>
<dbReference type="NCBIfam" id="TIGR01901">
    <property type="entry name" value="adhes_NPXG"/>
    <property type="match status" value="1"/>
</dbReference>
<dbReference type="NCBIfam" id="TIGR01731">
    <property type="entry name" value="fil_hemag_20aa"/>
    <property type="match status" value="4"/>
</dbReference>
<dbReference type="SMART" id="SM00912">
    <property type="entry name" value="Haemagg_act"/>
    <property type="match status" value="1"/>
</dbReference>
<dbReference type="InterPro" id="IPR008619">
    <property type="entry name" value="Filamentous_hemagglutn_rpt"/>
</dbReference>
<protein>
    <submittedName>
        <fullName evidence="2">Filamentous hemagglutinin N-terminal domain-containing protein</fullName>
    </submittedName>
</protein>
<gene>
    <name evidence="2" type="ORF">DY262_21495</name>
</gene>